<organism evidence="1">
    <name type="scientific">marine sediment metagenome</name>
    <dbReference type="NCBI Taxonomy" id="412755"/>
    <lineage>
        <taxon>unclassified sequences</taxon>
        <taxon>metagenomes</taxon>
        <taxon>ecological metagenomes</taxon>
    </lineage>
</organism>
<proteinExistence type="predicted"/>
<comment type="caution">
    <text evidence="1">The sequence shown here is derived from an EMBL/GenBank/DDBJ whole genome shotgun (WGS) entry which is preliminary data.</text>
</comment>
<reference evidence="1" key="1">
    <citation type="journal article" date="2014" name="Front. Microbiol.">
        <title>High frequency of phylogenetically diverse reductive dehalogenase-homologous genes in deep subseafloor sedimentary metagenomes.</title>
        <authorList>
            <person name="Kawai M."/>
            <person name="Futagami T."/>
            <person name="Toyoda A."/>
            <person name="Takaki Y."/>
            <person name="Nishi S."/>
            <person name="Hori S."/>
            <person name="Arai W."/>
            <person name="Tsubouchi T."/>
            <person name="Morono Y."/>
            <person name="Uchiyama I."/>
            <person name="Ito T."/>
            <person name="Fujiyama A."/>
            <person name="Inagaki F."/>
            <person name="Takami H."/>
        </authorList>
    </citation>
    <scope>NUCLEOTIDE SEQUENCE</scope>
    <source>
        <strain evidence="1">Expedition CK06-06</strain>
    </source>
</reference>
<accession>X1FXY0</accession>
<dbReference type="AlphaFoldDB" id="X1FXY0"/>
<sequence>MKCEYKEFCDGDKAEYECEDCGMKYCGVCAGSIDYNCVCSEPQNIVKIKKGSKPKGI</sequence>
<gene>
    <name evidence="1" type="ORF">S03H2_10263</name>
</gene>
<feature type="non-terminal residue" evidence="1">
    <location>
        <position position="57"/>
    </location>
</feature>
<name>X1FXY0_9ZZZZ</name>
<evidence type="ECO:0000313" key="1">
    <source>
        <dbReference type="EMBL" id="GAH34194.1"/>
    </source>
</evidence>
<dbReference type="EMBL" id="BARU01005293">
    <property type="protein sequence ID" value="GAH34194.1"/>
    <property type="molecule type" value="Genomic_DNA"/>
</dbReference>
<protein>
    <submittedName>
        <fullName evidence="1">Uncharacterized protein</fullName>
    </submittedName>
</protein>